<comment type="similarity">
    <text evidence="1">Belongs to the GHMP kinase family. GalK subfamily.</text>
</comment>
<dbReference type="EC" id="2.7.1.6" evidence="7"/>
<dbReference type="Pfam" id="PF08544">
    <property type="entry name" value="GHMP_kinases_C"/>
    <property type="match status" value="1"/>
</dbReference>
<keyword evidence="3" id="KW-0547">Nucleotide-binding</keyword>
<evidence type="ECO:0000313" key="11">
    <source>
        <dbReference type="EMBL" id="MDN4464452.1"/>
    </source>
</evidence>
<keyword evidence="12" id="KW-1185">Reference proteome</keyword>
<evidence type="ECO:0000256" key="4">
    <source>
        <dbReference type="ARBA" id="ARBA00022777"/>
    </source>
</evidence>
<organism evidence="11 12">
    <name type="scientific">Microbacterium aurantiacum</name>
    <dbReference type="NCBI Taxonomy" id="162393"/>
    <lineage>
        <taxon>Bacteria</taxon>
        <taxon>Bacillati</taxon>
        <taxon>Actinomycetota</taxon>
        <taxon>Actinomycetes</taxon>
        <taxon>Micrococcales</taxon>
        <taxon>Microbacteriaceae</taxon>
        <taxon>Microbacterium</taxon>
    </lineage>
</organism>
<reference evidence="11" key="1">
    <citation type="submission" date="2021-06" db="EMBL/GenBank/DDBJ databases">
        <title>Genome-based taxonomic framework of Microbacterium strains isolated from marine environment, the description of four new species and reclassification of four preexisting species.</title>
        <authorList>
            <person name="Lee S.D."/>
            <person name="Kim S.-M."/>
            <person name="Byeon Y.-S."/>
            <person name="Yang H.L."/>
            <person name="Kim I.S."/>
        </authorList>
    </citation>
    <scope>NUCLEOTIDE SEQUENCE</scope>
    <source>
        <strain evidence="11">KACC 20510</strain>
    </source>
</reference>
<dbReference type="NCBIfam" id="TIGR00131">
    <property type="entry name" value="gal_kin"/>
    <property type="match status" value="1"/>
</dbReference>
<proteinExistence type="inferred from homology"/>
<dbReference type="InterPro" id="IPR036554">
    <property type="entry name" value="GHMP_kinase_C_sf"/>
</dbReference>
<dbReference type="EMBL" id="JAHWXI010000008">
    <property type="protein sequence ID" value="MDN4464452.1"/>
    <property type="molecule type" value="Genomic_DNA"/>
</dbReference>
<feature type="domain" description="Galactokinase N-terminal" evidence="10">
    <location>
        <begin position="23"/>
        <end position="70"/>
    </location>
</feature>
<dbReference type="PRINTS" id="PR00959">
    <property type="entry name" value="MEVGALKINASE"/>
</dbReference>
<dbReference type="RefSeq" id="WP_301133898.1">
    <property type="nucleotide sequence ID" value="NZ_BAAAUQ010000007.1"/>
</dbReference>
<dbReference type="InterPro" id="IPR013750">
    <property type="entry name" value="GHMP_kinase_C_dom"/>
</dbReference>
<evidence type="ECO:0000313" key="12">
    <source>
        <dbReference type="Proteomes" id="UP001172731"/>
    </source>
</evidence>
<dbReference type="Pfam" id="PF00288">
    <property type="entry name" value="GHMP_kinases_N"/>
    <property type="match status" value="1"/>
</dbReference>
<dbReference type="PROSITE" id="PS00627">
    <property type="entry name" value="GHMP_KINASES_ATP"/>
    <property type="match status" value="1"/>
</dbReference>
<feature type="domain" description="GHMP kinase N-terminal" evidence="8">
    <location>
        <begin position="112"/>
        <end position="202"/>
    </location>
</feature>
<dbReference type="Proteomes" id="UP001172731">
    <property type="component" value="Unassembled WGS sequence"/>
</dbReference>
<dbReference type="InterPro" id="IPR019741">
    <property type="entry name" value="Galactokinase_CS"/>
</dbReference>
<keyword evidence="4" id="KW-0418">Kinase</keyword>
<dbReference type="PRINTS" id="PR00473">
    <property type="entry name" value="GALCTOKINASE"/>
</dbReference>
<evidence type="ECO:0000256" key="7">
    <source>
        <dbReference type="NCBIfam" id="TIGR00131"/>
    </source>
</evidence>
<gene>
    <name evidence="11" type="primary">galK</name>
    <name evidence="11" type="ORF">KZC48_08565</name>
</gene>
<dbReference type="InterPro" id="IPR014721">
    <property type="entry name" value="Ribsml_uS5_D2-typ_fold_subgr"/>
</dbReference>
<dbReference type="InterPro" id="IPR020568">
    <property type="entry name" value="Ribosomal_Su5_D2-typ_SF"/>
</dbReference>
<evidence type="ECO:0000256" key="5">
    <source>
        <dbReference type="ARBA" id="ARBA00022840"/>
    </source>
</evidence>
<keyword evidence="5" id="KW-0067">ATP-binding</keyword>
<dbReference type="SUPFAM" id="SSF54211">
    <property type="entry name" value="Ribosomal protein S5 domain 2-like"/>
    <property type="match status" value="1"/>
</dbReference>
<dbReference type="InterPro" id="IPR006203">
    <property type="entry name" value="GHMP_knse_ATP-bd_CS"/>
</dbReference>
<dbReference type="InterPro" id="IPR006206">
    <property type="entry name" value="Mevalonate/galactokinase"/>
</dbReference>
<accession>A0ABT8FUA9</accession>
<dbReference type="InterPro" id="IPR006204">
    <property type="entry name" value="GHMP_kinase_N_dom"/>
</dbReference>
<name>A0ABT8FUA9_9MICO</name>
<keyword evidence="6" id="KW-0119">Carbohydrate metabolism</keyword>
<dbReference type="SUPFAM" id="SSF55060">
    <property type="entry name" value="GHMP Kinase, C-terminal domain"/>
    <property type="match status" value="1"/>
</dbReference>
<dbReference type="PANTHER" id="PTHR10457:SF7">
    <property type="entry name" value="GALACTOKINASE-RELATED"/>
    <property type="match status" value="1"/>
</dbReference>
<dbReference type="Gene3D" id="3.30.230.10">
    <property type="match status" value="1"/>
</dbReference>
<dbReference type="PANTHER" id="PTHR10457">
    <property type="entry name" value="MEVALONATE KINASE/GALACTOKINASE"/>
    <property type="match status" value="1"/>
</dbReference>
<keyword evidence="2 11" id="KW-0808">Transferase</keyword>
<evidence type="ECO:0000259" key="8">
    <source>
        <dbReference type="Pfam" id="PF00288"/>
    </source>
</evidence>
<sequence length="404" mass="41338">MTDAPATDAPGARPEAAQSARALFTERFDAVPLGTWSAPGRVNLIGEHTDYNDGFVLPFAIQHRTHVALGTRADGVIRVASTFADDAVEVPLAELNALFPDGRETVAEWARYPLGVAWALQRAAGRDPVTLVGVDLAFASDVPVGAGLSSSAAIEGATASALAAIWGIDLDRTALARVGRTAENEAVGAPTGIMDQMASMLGRADAAIFLDCRSLEAEVIDLGFADAGLELVVIDTGVSHSHATGGYGERRAACERGAEAMGASALRDVSVADLERAQELLDDVTFRRVRHVVTENQRVLDTVAALAAEGPASVGPLLVASHASMRDDFEISVPELDTAVEAALAAGAIGARMTGGGFGGAAIALVARDGVGAVTDAVTAAFTDAGFAAPTIFTVAPSAGAARD</sequence>
<dbReference type="Gene3D" id="3.30.70.890">
    <property type="entry name" value="GHMP kinase, C-terminal domain"/>
    <property type="match status" value="1"/>
</dbReference>
<evidence type="ECO:0000259" key="10">
    <source>
        <dbReference type="Pfam" id="PF10509"/>
    </source>
</evidence>
<dbReference type="PIRSF" id="PIRSF000530">
    <property type="entry name" value="Galactokinase"/>
    <property type="match status" value="1"/>
</dbReference>
<evidence type="ECO:0000259" key="9">
    <source>
        <dbReference type="Pfam" id="PF08544"/>
    </source>
</evidence>
<dbReference type="InterPro" id="IPR019539">
    <property type="entry name" value="GalKase_N"/>
</dbReference>
<evidence type="ECO:0000256" key="1">
    <source>
        <dbReference type="ARBA" id="ARBA00006566"/>
    </source>
</evidence>
<evidence type="ECO:0000256" key="3">
    <source>
        <dbReference type="ARBA" id="ARBA00022741"/>
    </source>
</evidence>
<evidence type="ECO:0000256" key="2">
    <source>
        <dbReference type="ARBA" id="ARBA00022679"/>
    </source>
</evidence>
<protein>
    <recommendedName>
        <fullName evidence="7">Galactokinase</fullName>
        <ecNumber evidence="7">2.7.1.6</ecNumber>
    </recommendedName>
</protein>
<dbReference type="InterPro" id="IPR000705">
    <property type="entry name" value="Galactokinase"/>
</dbReference>
<dbReference type="PROSITE" id="PS00106">
    <property type="entry name" value="GALACTOKINASE"/>
    <property type="match status" value="1"/>
</dbReference>
<dbReference type="GO" id="GO:0004335">
    <property type="term" value="F:galactokinase activity"/>
    <property type="evidence" value="ECO:0007669"/>
    <property type="project" value="UniProtKB-EC"/>
</dbReference>
<feature type="domain" description="GHMP kinase C-terminal" evidence="9">
    <location>
        <begin position="304"/>
        <end position="382"/>
    </location>
</feature>
<keyword evidence="6" id="KW-0299">Galactose metabolism</keyword>
<dbReference type="Pfam" id="PF10509">
    <property type="entry name" value="GalKase_gal_bdg"/>
    <property type="match status" value="1"/>
</dbReference>
<comment type="caution">
    <text evidence="11">The sequence shown here is derived from an EMBL/GenBank/DDBJ whole genome shotgun (WGS) entry which is preliminary data.</text>
</comment>
<evidence type="ECO:0000256" key="6">
    <source>
        <dbReference type="ARBA" id="ARBA00023144"/>
    </source>
</evidence>